<dbReference type="EMBL" id="AAXT01000001">
    <property type="protein sequence ID" value="EDO08182.1"/>
    <property type="molecule type" value="Genomic_DNA"/>
</dbReference>
<dbReference type="GO" id="GO:0003678">
    <property type="term" value="F:DNA helicase activity"/>
    <property type="evidence" value="ECO:0007669"/>
    <property type="project" value="InterPro"/>
</dbReference>
<dbReference type="InParanoid" id="A7ANP8"/>
<dbReference type="GO" id="GO:1990918">
    <property type="term" value="P:double-strand break repair involved in meiotic recombination"/>
    <property type="evidence" value="ECO:0007669"/>
    <property type="project" value="TreeGrafter"/>
</dbReference>
<evidence type="ECO:0000313" key="12">
    <source>
        <dbReference type="Proteomes" id="UP000002173"/>
    </source>
</evidence>
<dbReference type="GO" id="GO:0046872">
    <property type="term" value="F:metal ion binding"/>
    <property type="evidence" value="ECO:0007669"/>
    <property type="project" value="UniProtKB-KW"/>
</dbReference>
<dbReference type="STRING" id="5865.A7ANP8"/>
<keyword evidence="7" id="KW-0411">Iron-sulfur</keyword>
<protein>
    <recommendedName>
        <fullName evidence="10">Helicase ATP-binding domain-containing protein</fullName>
    </recommendedName>
</protein>
<dbReference type="RefSeq" id="XP_001611750.1">
    <property type="nucleotide sequence ID" value="XM_001611700.1"/>
</dbReference>
<dbReference type="Pfam" id="PF06733">
    <property type="entry name" value="DEAD_2"/>
    <property type="match status" value="2"/>
</dbReference>
<dbReference type="Pfam" id="PF13307">
    <property type="entry name" value="Helicase_C_2"/>
    <property type="match status" value="1"/>
</dbReference>
<dbReference type="GO" id="GO:0016818">
    <property type="term" value="F:hydrolase activity, acting on acid anhydrides, in phosphorus-containing anhydrides"/>
    <property type="evidence" value="ECO:0007669"/>
    <property type="project" value="InterPro"/>
</dbReference>
<evidence type="ECO:0000256" key="1">
    <source>
        <dbReference type="ARBA" id="ARBA00022723"/>
    </source>
</evidence>
<feature type="region of interest" description="Disordered" evidence="9">
    <location>
        <begin position="67"/>
        <end position="92"/>
    </location>
</feature>
<name>A7ANP8_BABBO</name>
<evidence type="ECO:0000256" key="8">
    <source>
        <dbReference type="ARBA" id="ARBA00023235"/>
    </source>
</evidence>
<dbReference type="PANTHER" id="PTHR11472:SF47">
    <property type="entry name" value="FANCONI ANEMIA GROUP J PROTEIN"/>
    <property type="match status" value="1"/>
</dbReference>
<evidence type="ECO:0000256" key="7">
    <source>
        <dbReference type="ARBA" id="ARBA00023014"/>
    </source>
</evidence>
<reference evidence="12" key="3">
    <citation type="journal article" date="2021" name="Int. J. Parasitol.">
        <title>Comparative analysis of gene expression between Babesia bovis blood stages and kinetes allowed by improved genome annotation.</title>
        <authorList>
            <person name="Ueti M.W."/>
            <person name="Johnson W.C."/>
            <person name="Kappmeyer L.S."/>
            <person name="Herndon D.R."/>
            <person name="Mousel M.R."/>
            <person name="Reif K.E."/>
            <person name="Taus N.S."/>
            <person name="Ifeonu O.O."/>
            <person name="Silva J.C."/>
            <person name="Suarez C.E."/>
            <person name="Brayton K.A."/>
        </authorList>
    </citation>
    <scope>NUCLEOTIDE SEQUENCE [LARGE SCALE GENOMIC DNA]</scope>
</reference>
<dbReference type="InterPro" id="IPR045028">
    <property type="entry name" value="DinG/Rad3-like"/>
</dbReference>
<dbReference type="InterPro" id="IPR006554">
    <property type="entry name" value="Helicase-like_DEXD_c2"/>
</dbReference>
<dbReference type="PROSITE" id="PS51193">
    <property type="entry name" value="HELICASE_ATP_BIND_2"/>
    <property type="match status" value="1"/>
</dbReference>
<dbReference type="GO" id="GO:0005524">
    <property type="term" value="F:ATP binding"/>
    <property type="evidence" value="ECO:0007669"/>
    <property type="project" value="UniProtKB-KW"/>
</dbReference>
<keyword evidence="3" id="KW-0378">Hydrolase</keyword>
<keyword evidence="8" id="KW-0413">Isomerase</keyword>
<proteinExistence type="predicted"/>
<dbReference type="SUPFAM" id="SSF52540">
    <property type="entry name" value="P-loop containing nucleoside triphosphate hydrolases"/>
    <property type="match status" value="2"/>
</dbReference>
<keyword evidence="1" id="KW-0479">Metal-binding</keyword>
<dbReference type="GeneID" id="5480001"/>
<evidence type="ECO:0000256" key="5">
    <source>
        <dbReference type="ARBA" id="ARBA00022840"/>
    </source>
</evidence>
<accession>A7ANP8</accession>
<dbReference type="InterPro" id="IPR010614">
    <property type="entry name" value="RAD3-like_helicase_DEAD"/>
</dbReference>
<evidence type="ECO:0000256" key="9">
    <source>
        <dbReference type="SAM" id="MobiDB-lite"/>
    </source>
</evidence>
<dbReference type="AlphaFoldDB" id="A7ANP8"/>
<dbReference type="PANTHER" id="PTHR11472">
    <property type="entry name" value="DNA REPAIR DEAD HELICASE RAD3/XP-D SUBFAMILY MEMBER"/>
    <property type="match status" value="1"/>
</dbReference>
<organism evidence="11 12">
    <name type="scientific">Babesia bovis</name>
    <dbReference type="NCBI Taxonomy" id="5865"/>
    <lineage>
        <taxon>Eukaryota</taxon>
        <taxon>Sar</taxon>
        <taxon>Alveolata</taxon>
        <taxon>Apicomplexa</taxon>
        <taxon>Aconoidasida</taxon>
        <taxon>Piroplasmida</taxon>
        <taxon>Babesiidae</taxon>
        <taxon>Babesia</taxon>
    </lineage>
</organism>
<keyword evidence="12" id="KW-1185">Reference proteome</keyword>
<dbReference type="InterPro" id="IPR006555">
    <property type="entry name" value="ATP-dep_Helicase_C"/>
</dbReference>
<dbReference type="GO" id="GO:0005634">
    <property type="term" value="C:nucleus"/>
    <property type="evidence" value="ECO:0007669"/>
    <property type="project" value="TreeGrafter"/>
</dbReference>
<evidence type="ECO:0000259" key="10">
    <source>
        <dbReference type="PROSITE" id="PS51193"/>
    </source>
</evidence>
<evidence type="ECO:0000313" key="11">
    <source>
        <dbReference type="EMBL" id="EDO08182.1"/>
    </source>
</evidence>
<dbReference type="eggNOG" id="KOG1132">
    <property type="taxonomic scope" value="Eukaryota"/>
</dbReference>
<keyword evidence="2" id="KW-0547">Nucleotide-binding</keyword>
<dbReference type="SMART" id="SM00488">
    <property type="entry name" value="DEXDc2"/>
    <property type="match status" value="1"/>
</dbReference>
<comment type="caution">
    <text evidence="11">The sequence shown here is derived from an EMBL/GenBank/DDBJ whole genome shotgun (WGS) entry which is preliminary data.</text>
</comment>
<evidence type="ECO:0000256" key="6">
    <source>
        <dbReference type="ARBA" id="ARBA00023004"/>
    </source>
</evidence>
<keyword evidence="4" id="KW-0347">Helicase</keyword>
<reference evidence="12" key="2">
    <citation type="journal article" date="2020" name="Data Brief">
        <title>Transcriptome dataset of Babesia bovis life stages within vertebrate and invertebrate hosts.</title>
        <authorList>
            <person name="Ueti M.W."/>
            <person name="Johnson W.C."/>
            <person name="Kappmeyer L.S."/>
            <person name="Herndon D.R."/>
            <person name="Mousel M.R."/>
            <person name="Reif K.E."/>
            <person name="Taus N.S."/>
            <person name="Ifeonu O.O."/>
            <person name="Silva J.C."/>
            <person name="Suarez C.E."/>
            <person name="Brayton K.A."/>
        </authorList>
    </citation>
    <scope>NUCLEOTIDE SEQUENCE [LARGE SCALE GENOMIC DNA]</scope>
</reference>
<dbReference type="InterPro" id="IPR027417">
    <property type="entry name" value="P-loop_NTPase"/>
</dbReference>
<dbReference type="Gene3D" id="3.40.50.300">
    <property type="entry name" value="P-loop containing nucleotide triphosphate hydrolases"/>
    <property type="match status" value="2"/>
</dbReference>
<keyword evidence="5" id="KW-0067">ATP-binding</keyword>
<sequence>MAEEGAVETPERSAQFNDEYVPFGFADSDFGGLTILKGLADLPLTGNVNSGSVCSVYNESADTFDDTYNDPLDSDSRNNSGRKGDKKRKADLERSRISNDAVRILDMYHRYGVIDTNDPILLELEPVRAFFTHIDRLYRTPKISLADAFTRALQQLTKLPRLIKRCSTHLKKSKEDDTTETTDTEHRNVVVWENVKMQRNIGGVQVLFHFPTMQKPQIQLLAKLMHALKNSQHVVLESPTGTGKTAAILAGVFSWMFQNHIRDASMVNTDTKPGEGSAEKPKKQEPRLRVIYLTRTHAQIKQVIQAVKTCGFRPRSCSIASRLQMCIYKSNRAEAEGANSSDSGEDVPNLQNRINLQCRKLVANADKGRLKANNGCTGCFSSNANSYKKEKMCPYYLNMGSKHFAVDTAMKVLGRTESTFDIEDLMRYGIEGTSEDVDLPCSCGKSFGGKSKKLARRLASPAQDITQYFSPKAMMGLDDPVELGVCPYYAAKSIAQVSEFVVCPYPYVLDLQAMVKGVSISQKVAGIIQTDPRFKSVKNETMEIMNDKTNVNGVPNLNIFGNLNDTVLVFDEGHNVENACQEEASWDIKFDLIKRILSWIKKMREEVIASSGLSYVGVDDLKTAEKLGQQALGILLRVTRFLNDLLLFLQGFVSNLKIPPKKGVDNRGESILYSWDTYDDKSNPLGGAQRFIDALNLDIASMYVLYCSVMQMRAFVRHLRPTTVRQVEEYLIHLEFMTATMVMLCHKPECYNVLILVNANKSYSLGLWLMNPSAMFSELAANAKSIVIASGTLSPIPAMVSSLGPEFESRVNGNIISTTQQLDPGNLAVYMVTHFSRSTKERIQCDFANQKDERFQTQLGHSLAKLLEVLPGGTLIFFTSKAILTSCIEHWRVTAYNDASVHGESRTIYDHIASLKGGNLYQEPNEASEFQKLLKELHVLDMFVMFAVCRSHSSEGLNLKLSSLILVGLPYPSTIAPRVDIARRYNRASGQKYNWYLRETFRAVNQAIGRCIRNKKDRGVIILMDNRYKRDREYLPSWTNPFIRSHNIVDDVRHDIQTGFTF</sequence>
<dbReference type="Proteomes" id="UP000002173">
    <property type="component" value="Unassembled WGS sequence"/>
</dbReference>
<evidence type="ECO:0000256" key="2">
    <source>
        <dbReference type="ARBA" id="ARBA00022741"/>
    </source>
</evidence>
<dbReference type="InterPro" id="IPR014013">
    <property type="entry name" value="Helic_SF1/SF2_ATP-bd_DinG/Rad3"/>
</dbReference>
<dbReference type="KEGG" id="bbo:BBOV_III006210"/>
<dbReference type="OMA" id="YNWYLRE"/>
<evidence type="ECO:0000256" key="4">
    <source>
        <dbReference type="ARBA" id="ARBA00022806"/>
    </source>
</evidence>
<dbReference type="SMART" id="SM00491">
    <property type="entry name" value="HELICc2"/>
    <property type="match status" value="1"/>
</dbReference>
<reference evidence="11 12" key="1">
    <citation type="journal article" date="2007" name="PLoS Pathog.">
        <title>Genome sequence of Babesia bovis and comparative analysis of apicomplexan hemoprotozoa.</title>
        <authorList>
            <person name="Brayton K.A."/>
            <person name="Lau A.O.T."/>
            <person name="Herndon D.R."/>
            <person name="Hannick L."/>
            <person name="Kappmeyer L.S."/>
            <person name="Berens S.J."/>
            <person name="Bidwell S.L."/>
            <person name="Brown W.C."/>
            <person name="Crabtree J."/>
            <person name="Fadrosh D."/>
            <person name="Feldblum T."/>
            <person name="Forberger H.A."/>
            <person name="Haas B.J."/>
            <person name="Howell J.M."/>
            <person name="Khouri H."/>
            <person name="Koo H."/>
            <person name="Mann D.J."/>
            <person name="Norimine J."/>
            <person name="Paulsen I.T."/>
            <person name="Radune D."/>
            <person name="Ren Q."/>
            <person name="Smith R.K. Jr."/>
            <person name="Suarez C.E."/>
            <person name="White O."/>
            <person name="Wortman J.R."/>
            <person name="Knowles D.P. Jr."/>
            <person name="McElwain T.F."/>
            <person name="Nene V.M."/>
        </authorList>
    </citation>
    <scope>NUCLEOTIDE SEQUENCE [LARGE SCALE GENOMIC DNA]</scope>
    <source>
        <strain evidence="11">T2Bo</strain>
    </source>
</reference>
<dbReference type="GO" id="GO:0006289">
    <property type="term" value="P:nucleotide-excision repair"/>
    <property type="evidence" value="ECO:0007669"/>
    <property type="project" value="TreeGrafter"/>
</dbReference>
<dbReference type="GO" id="GO:0051536">
    <property type="term" value="F:iron-sulfur cluster binding"/>
    <property type="evidence" value="ECO:0007669"/>
    <property type="project" value="UniProtKB-KW"/>
</dbReference>
<feature type="domain" description="Helicase ATP-binding" evidence="10">
    <location>
        <begin position="203"/>
        <end position="631"/>
    </location>
</feature>
<dbReference type="GO" id="GO:0003677">
    <property type="term" value="F:DNA binding"/>
    <property type="evidence" value="ECO:0007669"/>
    <property type="project" value="InterPro"/>
</dbReference>
<gene>
    <name evidence="11" type="ORF">BBOV_III006210</name>
</gene>
<dbReference type="VEuPathDB" id="PiroplasmaDB:BBOV_III006210"/>
<keyword evidence="6" id="KW-0408">Iron</keyword>
<evidence type="ECO:0000256" key="3">
    <source>
        <dbReference type="ARBA" id="ARBA00022801"/>
    </source>
</evidence>